<reference evidence="2 3" key="1">
    <citation type="submission" date="2016-10" db="EMBL/GenBank/DDBJ databases">
        <authorList>
            <person name="de Groot N.N."/>
        </authorList>
    </citation>
    <scope>NUCLEOTIDE SEQUENCE [LARGE SCALE GENOMIC DNA]</scope>
    <source>
        <strain evidence="2 3">DSM 22489</strain>
    </source>
</reference>
<protein>
    <recommendedName>
        <fullName evidence="4">DUF1844 domain-containing protein</fullName>
    </recommendedName>
</protein>
<evidence type="ECO:0008006" key="4">
    <source>
        <dbReference type="Google" id="ProtNLM"/>
    </source>
</evidence>
<dbReference type="AlphaFoldDB" id="A0A1H6B7P8"/>
<keyword evidence="3" id="KW-1185">Reference proteome</keyword>
<accession>A0A1H6B7P8</accession>
<feature type="compositionally biased region" description="Basic and acidic residues" evidence="1">
    <location>
        <begin position="1"/>
        <end position="24"/>
    </location>
</feature>
<evidence type="ECO:0000256" key="1">
    <source>
        <dbReference type="SAM" id="MobiDB-lite"/>
    </source>
</evidence>
<evidence type="ECO:0000313" key="2">
    <source>
        <dbReference type="EMBL" id="SEG56650.1"/>
    </source>
</evidence>
<proteinExistence type="predicted"/>
<name>A0A1H6B7P8_9BACT</name>
<organism evidence="2 3">
    <name type="scientific">Bryocella elongata</name>
    <dbReference type="NCBI Taxonomy" id="863522"/>
    <lineage>
        <taxon>Bacteria</taxon>
        <taxon>Pseudomonadati</taxon>
        <taxon>Acidobacteriota</taxon>
        <taxon>Terriglobia</taxon>
        <taxon>Terriglobales</taxon>
        <taxon>Acidobacteriaceae</taxon>
        <taxon>Bryocella</taxon>
    </lineage>
</organism>
<feature type="compositionally biased region" description="Low complexity" evidence="1">
    <location>
        <begin position="65"/>
        <end position="78"/>
    </location>
</feature>
<dbReference type="OrthoDB" id="9799618at2"/>
<gene>
    <name evidence="2" type="ORF">SAMN05421819_3585</name>
</gene>
<evidence type="ECO:0000313" key="3">
    <source>
        <dbReference type="Proteomes" id="UP000236728"/>
    </source>
</evidence>
<dbReference type="RefSeq" id="WP_103934434.1">
    <property type="nucleotide sequence ID" value="NZ_FNVA01000006.1"/>
</dbReference>
<feature type="region of interest" description="Disordered" evidence="1">
    <location>
        <begin position="1"/>
        <end position="79"/>
    </location>
</feature>
<dbReference type="EMBL" id="FNVA01000006">
    <property type="protein sequence ID" value="SEG56650.1"/>
    <property type="molecule type" value="Genomic_DNA"/>
</dbReference>
<dbReference type="InterPro" id="IPR014995">
    <property type="entry name" value="DUF1844"/>
</dbReference>
<sequence length="228" mass="24055">MPDKPFVINDRRKFTADGELRHDTPSAPTPEPTHETPAAEVAAEAPAVGGPRLVTAPDEVPPAEPQAEAGEESMGSAEDAADQLPALTADQIEQVKRAYDDTLDRLDTAIRSQNLGAEQPPPITFQSVVQTLFMQALMMLGGAAEPGQPVSVDPMGARQMIDMITAVVDKAKGNLSPDEEKFCESALFELRMGFLDVTQRLARQAAARAGQGMPGAPGGMAGGPSIVR</sequence>
<feature type="compositionally biased region" description="Low complexity" evidence="1">
    <location>
        <begin position="35"/>
        <end position="47"/>
    </location>
</feature>
<dbReference type="Proteomes" id="UP000236728">
    <property type="component" value="Unassembled WGS sequence"/>
</dbReference>
<feature type="region of interest" description="Disordered" evidence="1">
    <location>
        <begin position="208"/>
        <end position="228"/>
    </location>
</feature>
<feature type="compositionally biased region" description="Gly residues" evidence="1">
    <location>
        <begin position="212"/>
        <end position="222"/>
    </location>
</feature>
<dbReference type="Pfam" id="PF08899">
    <property type="entry name" value="DUF1844"/>
    <property type="match status" value="1"/>
</dbReference>